<dbReference type="RefSeq" id="WP_107013713.1">
    <property type="nucleotide sequence ID" value="NZ_CP028136.1"/>
</dbReference>
<dbReference type="Proteomes" id="UP000241507">
    <property type="component" value="Chromosome"/>
</dbReference>
<accession>A0A2R3Z9T6</accession>
<sequence>MKRFLFVFVLFVSVSVSAQEYWNRKDFEISDRNIDASWKALAFNWQKSNSHFDLPDGTFLNISGATQSKQIDMIAAIDRINAEKEPQREINLGSPLGEPKEKKKRFFELTGNADPGKMDTYINPFVAPILDPYNRAYYQLRSNSLYRYNY</sequence>
<dbReference type="KEGG" id="grs:C7S20_17690"/>
<feature type="signal peptide" evidence="1">
    <location>
        <begin position="1"/>
        <end position="18"/>
    </location>
</feature>
<evidence type="ECO:0000313" key="2">
    <source>
        <dbReference type="EMBL" id="AVR46942.1"/>
    </source>
</evidence>
<dbReference type="AlphaFoldDB" id="A0A2R3Z9T6"/>
<name>A0A2R3Z9T6_9FLAO</name>
<evidence type="ECO:0000256" key="1">
    <source>
        <dbReference type="SAM" id="SignalP"/>
    </source>
</evidence>
<dbReference type="OrthoDB" id="1442673at2"/>
<keyword evidence="1" id="KW-0732">Signal</keyword>
<evidence type="ECO:0008006" key="4">
    <source>
        <dbReference type="Google" id="ProtNLM"/>
    </source>
</evidence>
<protein>
    <recommendedName>
        <fullName evidence="4">Peptidase</fullName>
    </recommendedName>
</protein>
<organism evidence="2 3">
    <name type="scientific">Christiangramia fulva</name>
    <dbReference type="NCBI Taxonomy" id="2126553"/>
    <lineage>
        <taxon>Bacteria</taxon>
        <taxon>Pseudomonadati</taxon>
        <taxon>Bacteroidota</taxon>
        <taxon>Flavobacteriia</taxon>
        <taxon>Flavobacteriales</taxon>
        <taxon>Flavobacteriaceae</taxon>
        <taxon>Christiangramia</taxon>
    </lineage>
</organism>
<dbReference type="EMBL" id="CP028136">
    <property type="protein sequence ID" value="AVR46942.1"/>
    <property type="molecule type" value="Genomic_DNA"/>
</dbReference>
<gene>
    <name evidence="2" type="ORF">C7S20_17690</name>
</gene>
<keyword evidence="3" id="KW-1185">Reference proteome</keyword>
<reference evidence="3" key="1">
    <citation type="submission" date="2018-03" db="EMBL/GenBank/DDBJ databases">
        <title>Gramella fulva sp. nov., isolated from a dry surface of tidal flat.</title>
        <authorList>
            <person name="Hwang S.H."/>
            <person name="Hwang W.M."/>
            <person name="Kang K."/>
            <person name="Ahn T.-Y."/>
        </authorList>
    </citation>
    <scope>NUCLEOTIDE SEQUENCE [LARGE SCALE GENOMIC DNA]</scope>
    <source>
        <strain evidence="3">SH35</strain>
    </source>
</reference>
<feature type="chain" id="PRO_5015320391" description="Peptidase" evidence="1">
    <location>
        <begin position="19"/>
        <end position="150"/>
    </location>
</feature>
<evidence type="ECO:0000313" key="3">
    <source>
        <dbReference type="Proteomes" id="UP000241507"/>
    </source>
</evidence>
<proteinExistence type="predicted"/>